<evidence type="ECO:0000313" key="1">
    <source>
        <dbReference type="Proteomes" id="UP000095286"/>
    </source>
</evidence>
<dbReference type="WBParaSite" id="RSKR_0000982250.1">
    <property type="protein sequence ID" value="RSKR_0000982250.1"/>
    <property type="gene ID" value="RSKR_0000982250"/>
</dbReference>
<sequence>LKDTVDEEPDFNKPPTEHTPVAVKSSVKFSLTNLKLSEDDVTDVMKIQLAAPGVSRTFPIGQLQL</sequence>
<protein>
    <submittedName>
        <fullName evidence="2">GAE domain-containing protein</fullName>
    </submittedName>
</protein>
<evidence type="ECO:0000313" key="2">
    <source>
        <dbReference type="WBParaSite" id="RSKR_0000982250.1"/>
    </source>
</evidence>
<name>A0AC35UDZ4_9BILA</name>
<dbReference type="Proteomes" id="UP000095286">
    <property type="component" value="Unplaced"/>
</dbReference>
<proteinExistence type="predicted"/>
<organism evidence="1 2">
    <name type="scientific">Rhabditophanes sp. KR3021</name>
    <dbReference type="NCBI Taxonomy" id="114890"/>
    <lineage>
        <taxon>Eukaryota</taxon>
        <taxon>Metazoa</taxon>
        <taxon>Ecdysozoa</taxon>
        <taxon>Nematoda</taxon>
        <taxon>Chromadorea</taxon>
        <taxon>Rhabditida</taxon>
        <taxon>Tylenchina</taxon>
        <taxon>Panagrolaimomorpha</taxon>
        <taxon>Strongyloidoidea</taxon>
        <taxon>Alloionematidae</taxon>
        <taxon>Rhabditophanes</taxon>
    </lineage>
</organism>
<accession>A0AC35UDZ4</accession>
<reference evidence="2" key="1">
    <citation type="submission" date="2016-11" db="UniProtKB">
        <authorList>
            <consortium name="WormBaseParasite"/>
        </authorList>
    </citation>
    <scope>IDENTIFICATION</scope>
    <source>
        <strain evidence="2">KR3021</strain>
    </source>
</reference>